<gene>
    <name evidence="1" type="ORF">Q73A0000_05710</name>
</gene>
<keyword evidence="2" id="KW-1185">Reference proteome</keyword>
<dbReference type="AlphaFoldDB" id="A0A7M2Y974"/>
<evidence type="ECO:0000313" key="1">
    <source>
        <dbReference type="EMBL" id="QOW09893.1"/>
    </source>
</evidence>
<proteinExistence type="predicted"/>
<protein>
    <submittedName>
        <fullName evidence="1">Uncharacterized protein</fullName>
    </submittedName>
</protein>
<reference evidence="1 2" key="1">
    <citation type="submission" date="2019-05" db="EMBL/GenBank/DDBJ databases">
        <title>Chryseobacterium sp. isolated from King George Island, maritime Antarctica.</title>
        <authorList>
            <person name="Peng X."/>
        </authorList>
    </citation>
    <scope>NUCLEOTIDE SEQUENCE [LARGE SCALE GENOMIC DNA]</scope>
    <source>
        <strain evidence="1 2">7-3A</strain>
    </source>
</reference>
<dbReference type="Proteomes" id="UP000594195">
    <property type="component" value="Chromosome"/>
</dbReference>
<dbReference type="RefSeq" id="WP_193813111.1">
    <property type="nucleotide sequence ID" value="NZ_CP040442.1"/>
</dbReference>
<dbReference type="KEGG" id="kfa:Q73A0000_05710"/>
<sequence>MTTTNNKTISNEQNEDYSYWIIKYCSPNFEYPLFLVWYTDTDKASTDRLLTYRSGKILAAESLVNLYSTLLSQIDSLTISENFKLWLDSLTKVDLIADCTYNLISVSNNIKKGSLDINTVEDFANFINLYGDFINQDERNNYLQIYADNELIKGLWDYFYNFIFWPRFNDKEKFDVSEIANLEIDTKDLLIKLHDILNSFDKCIKIAEKAIC</sequence>
<accession>A0A7M2Y974</accession>
<dbReference type="EMBL" id="CP040442">
    <property type="protein sequence ID" value="QOW09893.1"/>
    <property type="molecule type" value="Genomic_DNA"/>
</dbReference>
<name>A0A7M2Y974_9FLAO</name>
<evidence type="ECO:0000313" key="2">
    <source>
        <dbReference type="Proteomes" id="UP000594195"/>
    </source>
</evidence>
<organism evidence="1 2">
    <name type="scientific">Kaistella flava</name>
    <name type="common">ex Peng et al. 2021</name>
    <dbReference type="NCBI Taxonomy" id="2038776"/>
    <lineage>
        <taxon>Bacteria</taxon>
        <taxon>Pseudomonadati</taxon>
        <taxon>Bacteroidota</taxon>
        <taxon>Flavobacteriia</taxon>
        <taxon>Flavobacteriales</taxon>
        <taxon>Weeksellaceae</taxon>
        <taxon>Chryseobacterium group</taxon>
        <taxon>Kaistella</taxon>
    </lineage>
</organism>